<dbReference type="RefSeq" id="WP_345732213.1">
    <property type="nucleotide sequence ID" value="NZ_BAAAYN010000047.1"/>
</dbReference>
<proteinExistence type="predicted"/>
<evidence type="ECO:0008006" key="3">
    <source>
        <dbReference type="Google" id="ProtNLM"/>
    </source>
</evidence>
<dbReference type="Proteomes" id="UP001501676">
    <property type="component" value="Unassembled WGS sequence"/>
</dbReference>
<comment type="caution">
    <text evidence="1">The sequence shown here is derived from an EMBL/GenBank/DDBJ whole genome shotgun (WGS) entry which is preliminary data.</text>
</comment>
<accession>A0ABP6T8I9</accession>
<sequence length="149" mass="15435">MDTSADLARTVIDRDACLRLLAGHRVGRVLFTAAAMPAALPVGYVLDGEAVVFRAAPGSSLARGAHGRVIGIQADEIDPETAAGWTVLGLGEAYEITDVDQLAGLAQRAPRWSAGGLRLRTLCIPLQCLTGSYLGGADVGPPLTAEETP</sequence>
<name>A0ABP6T8I9_9ACTN</name>
<dbReference type="Gene3D" id="2.30.110.10">
    <property type="entry name" value="Electron Transport, Fmn-binding Protein, Chain A"/>
    <property type="match status" value="1"/>
</dbReference>
<dbReference type="SUPFAM" id="SSF50475">
    <property type="entry name" value="FMN-binding split barrel"/>
    <property type="match status" value="1"/>
</dbReference>
<organism evidence="1 2">
    <name type="scientific">Cryptosporangium minutisporangium</name>
    <dbReference type="NCBI Taxonomy" id="113569"/>
    <lineage>
        <taxon>Bacteria</taxon>
        <taxon>Bacillati</taxon>
        <taxon>Actinomycetota</taxon>
        <taxon>Actinomycetes</taxon>
        <taxon>Cryptosporangiales</taxon>
        <taxon>Cryptosporangiaceae</taxon>
        <taxon>Cryptosporangium</taxon>
    </lineage>
</organism>
<dbReference type="InterPro" id="IPR012349">
    <property type="entry name" value="Split_barrel_FMN-bd"/>
</dbReference>
<dbReference type="EMBL" id="BAAAYN010000047">
    <property type="protein sequence ID" value="GAA3394980.1"/>
    <property type="molecule type" value="Genomic_DNA"/>
</dbReference>
<evidence type="ECO:0000313" key="2">
    <source>
        <dbReference type="Proteomes" id="UP001501676"/>
    </source>
</evidence>
<protein>
    <recommendedName>
        <fullName evidence="3">Pyridoxamine 5'-phosphate oxidase family protein</fullName>
    </recommendedName>
</protein>
<gene>
    <name evidence="1" type="ORF">GCM10020369_66390</name>
</gene>
<reference evidence="2" key="1">
    <citation type="journal article" date="2019" name="Int. J. Syst. Evol. Microbiol.">
        <title>The Global Catalogue of Microorganisms (GCM) 10K type strain sequencing project: providing services to taxonomists for standard genome sequencing and annotation.</title>
        <authorList>
            <consortium name="The Broad Institute Genomics Platform"/>
            <consortium name="The Broad Institute Genome Sequencing Center for Infectious Disease"/>
            <person name="Wu L."/>
            <person name="Ma J."/>
        </authorList>
    </citation>
    <scope>NUCLEOTIDE SEQUENCE [LARGE SCALE GENOMIC DNA]</scope>
    <source>
        <strain evidence="2">JCM 9458</strain>
    </source>
</reference>
<dbReference type="InterPro" id="IPR024747">
    <property type="entry name" value="Pyridox_Oxase-rel"/>
</dbReference>
<evidence type="ECO:0000313" key="1">
    <source>
        <dbReference type="EMBL" id="GAA3394980.1"/>
    </source>
</evidence>
<dbReference type="Pfam" id="PF12900">
    <property type="entry name" value="Pyridox_ox_2"/>
    <property type="match status" value="1"/>
</dbReference>
<keyword evidence="2" id="KW-1185">Reference proteome</keyword>